<reference evidence="2 3" key="1">
    <citation type="journal article" date="2023" name="Int. J. Syst. Evol. Microbiol.">
        <title>Arthrobacter mangrovi sp. nov., an actinobacterium isolated from the rhizosphere of a mangrove.</title>
        <authorList>
            <person name="Hamada M."/>
            <person name="Saitou S."/>
            <person name="Enomoto N."/>
            <person name="Nanri K."/>
            <person name="Hidaka K."/>
            <person name="Miura T."/>
            <person name="Tamura T."/>
        </authorList>
    </citation>
    <scope>NUCLEOTIDE SEQUENCE [LARGE SCALE GENOMIC DNA]</scope>
    <source>
        <strain evidence="2 3">NBRC 112813</strain>
    </source>
</reference>
<accession>A0ABQ5MT17</accession>
<dbReference type="EMBL" id="BRVS01000005">
    <property type="protein sequence ID" value="GLB67084.1"/>
    <property type="molecule type" value="Genomic_DNA"/>
</dbReference>
<dbReference type="InterPro" id="IPR010852">
    <property type="entry name" value="ABATE"/>
</dbReference>
<sequence length="181" mass="19825">MQFNHDNMNGVRLAEELVNMLDTDNWDVGALEELLARFFVRQAELDAAAEQGLRSWAGMLRSVFTAEGEDVRCAVVNTLLDQGVRRVFLTAHDGMLPHMHFADPQDSVIERVRGMTAGGLAIFITEAGGARLGACARAGCRRVFADTSRGGRRAYCSARCGNTDAVHRYRGRRGTPQARAG</sequence>
<dbReference type="RefSeq" id="WP_264795209.1">
    <property type="nucleotide sequence ID" value="NZ_BRVS01000005.1"/>
</dbReference>
<dbReference type="SUPFAM" id="SSF160904">
    <property type="entry name" value="Jann2411-like"/>
    <property type="match status" value="1"/>
</dbReference>
<gene>
    <name evidence="2" type="ORF">AHIS1636_15230</name>
</gene>
<proteinExistence type="predicted"/>
<name>A0ABQ5MT17_9MICC</name>
<dbReference type="Gene3D" id="1.10.3300.10">
    <property type="entry name" value="Jann2411-like domain"/>
    <property type="match status" value="1"/>
</dbReference>
<dbReference type="InterPro" id="IPR021005">
    <property type="entry name" value="Znf_CGNR"/>
</dbReference>
<keyword evidence="3" id="KW-1185">Reference proteome</keyword>
<dbReference type="PANTHER" id="PTHR35525:SF3">
    <property type="entry name" value="BLL6575 PROTEIN"/>
    <property type="match status" value="1"/>
</dbReference>
<evidence type="ECO:0000313" key="2">
    <source>
        <dbReference type="EMBL" id="GLB67084.1"/>
    </source>
</evidence>
<dbReference type="PANTHER" id="PTHR35525">
    <property type="entry name" value="BLL6575 PROTEIN"/>
    <property type="match status" value="1"/>
</dbReference>
<protein>
    <recommendedName>
        <fullName evidence="1">Zinc finger CGNR domain-containing protein</fullName>
    </recommendedName>
</protein>
<evidence type="ECO:0000259" key="1">
    <source>
        <dbReference type="Pfam" id="PF11706"/>
    </source>
</evidence>
<dbReference type="InterPro" id="IPR023286">
    <property type="entry name" value="ABATE_dom_sf"/>
</dbReference>
<dbReference type="Proteomes" id="UP001209654">
    <property type="component" value="Unassembled WGS sequence"/>
</dbReference>
<feature type="domain" description="Zinc finger CGNR" evidence="1">
    <location>
        <begin position="131"/>
        <end position="173"/>
    </location>
</feature>
<evidence type="ECO:0000313" key="3">
    <source>
        <dbReference type="Proteomes" id="UP001209654"/>
    </source>
</evidence>
<dbReference type="Pfam" id="PF11706">
    <property type="entry name" value="zf-CGNR"/>
    <property type="match status" value="1"/>
</dbReference>
<organism evidence="2 3">
    <name type="scientific">Arthrobacter mangrovi</name>
    <dbReference type="NCBI Taxonomy" id="2966350"/>
    <lineage>
        <taxon>Bacteria</taxon>
        <taxon>Bacillati</taxon>
        <taxon>Actinomycetota</taxon>
        <taxon>Actinomycetes</taxon>
        <taxon>Micrococcales</taxon>
        <taxon>Micrococcaceae</taxon>
        <taxon>Arthrobacter</taxon>
    </lineage>
</organism>
<comment type="caution">
    <text evidence="2">The sequence shown here is derived from an EMBL/GenBank/DDBJ whole genome shotgun (WGS) entry which is preliminary data.</text>
</comment>